<dbReference type="Pfam" id="PF13032">
    <property type="entry name" value="RNaseH_pPIWI_RE"/>
    <property type="match status" value="1"/>
</dbReference>
<comment type="caution">
    <text evidence="5">The sequence shown here is derived from an EMBL/GenBank/DDBJ whole genome shotgun (WGS) entry which is preliminary data.</text>
</comment>
<evidence type="ECO:0000313" key="5">
    <source>
        <dbReference type="EMBL" id="GAA2773462.1"/>
    </source>
</evidence>
<evidence type="ECO:0000259" key="2">
    <source>
        <dbReference type="Pfam" id="PF13032"/>
    </source>
</evidence>
<feature type="domain" description="Prokaryotic pPIWI-RE MID" evidence="4">
    <location>
        <begin position="447"/>
        <end position="575"/>
    </location>
</feature>
<dbReference type="Proteomes" id="UP001500979">
    <property type="component" value="Unassembled WGS sequence"/>
</dbReference>
<feature type="domain" description="pPIWI-RE module N-terminal" evidence="3">
    <location>
        <begin position="9"/>
        <end position="404"/>
    </location>
</feature>
<feature type="compositionally biased region" description="Polar residues" evidence="1">
    <location>
        <begin position="882"/>
        <end position="893"/>
    </location>
</feature>
<proteinExistence type="predicted"/>
<evidence type="ECO:0000259" key="3">
    <source>
        <dbReference type="Pfam" id="PF13111"/>
    </source>
</evidence>
<evidence type="ECO:0008006" key="7">
    <source>
        <dbReference type="Google" id="ProtNLM"/>
    </source>
</evidence>
<dbReference type="InterPro" id="IPR024996">
    <property type="entry name" value="RNaseH_pPIWI_RE"/>
</dbReference>
<sequence length="907" mass="101486">MNPLIRVAAYEPVQPLAHTFRTIEFSERWRRELVSAYQRTFTRGREQRNLPIDAFNALLRASTPELIAARGATADPNNPWLYTTDPPSDDVLAILLETWVRDLLTRGRGAEEFDDDTIAHLVDGLADAVPTWSRTEVDLAAATLTEGGTARPDPRLYQLLPEFAAARLASSTYRFRGAELSFRVVTSRDQVELVSWPPRAHRAKGKDWYHSLRLRISVQTVPFTSAFRLHVTSGVRRWISGEPVKLRDRGITAYLQIPLPDPLRSPGVPRLIANRVGYDRQQRRVDWARNSLARLLPHLPVRLSLPSAEELLAEPDRWRHDARGVTAWLVHSTTLQADHEVGVGLLPVERSMIDSWVEEVLSPEFVRAPDLIRATRRTKPQLSVSRTDPDRRKVQDRRAAVSAAVRGDPLVIDIRFEHEYVKRALLKAVCSLLGLPPTGGLEGTEFEWRVGGLTVHVRTSQWASIPAELRVASGLSRRERAEAIALAVEQRRSEIHAHFGSVPLGAPVGLTLVELRNADMFGSDQDPKTAVRLGCADAHRVTQFITPGEENLSERAKSAVLDGLRQLGAVITPHHRLDVDVPANLQYVGMWMARKKSFTSGRRGRQVLIAVRHRLDEGTYRVEAWDDLSKDWIPYPKLLLQLARSEESDAAGWGREWMTRQEQQVHAQERIRAILYQVRDTPTLVMVQAANMRSSWPWLTNQRVVRDMLAFGDDPPQRLGLYGPDLRLVQIRDAGNRDEVPQWYAPRADDRIAGFASGLWQPRNATADNRVFMSVTEVSKQGVRPKQAVKYAEGPTSPTIPGWNPEYREIVVLGCRSEPLVEAETHGHSADTPLVWATLAHQLRHADDYVPLGLPLPLHLAALAEEYALEAPPDDQGASAGAVTTSQRTSSGPTGAFGSESPLETGR</sequence>
<dbReference type="InterPro" id="IPR040496">
    <property type="entry name" value="MID_pPIWI_RE"/>
</dbReference>
<keyword evidence="6" id="KW-1185">Reference proteome</keyword>
<feature type="region of interest" description="Disordered" evidence="1">
    <location>
        <begin position="871"/>
        <end position="907"/>
    </location>
</feature>
<evidence type="ECO:0000259" key="4">
    <source>
        <dbReference type="Pfam" id="PF18157"/>
    </source>
</evidence>
<dbReference type="RefSeq" id="WP_344677331.1">
    <property type="nucleotide sequence ID" value="NZ_BAAAUX010000001.1"/>
</dbReference>
<dbReference type="Pfam" id="PF18157">
    <property type="entry name" value="MID_pPIWI_RE"/>
    <property type="match status" value="1"/>
</dbReference>
<dbReference type="InterPro" id="IPR025085">
    <property type="entry name" value="pPIWI_RE_X"/>
</dbReference>
<feature type="region of interest" description="Disordered" evidence="1">
    <location>
        <begin position="378"/>
        <end position="397"/>
    </location>
</feature>
<evidence type="ECO:0000256" key="1">
    <source>
        <dbReference type="SAM" id="MobiDB-lite"/>
    </source>
</evidence>
<gene>
    <name evidence="5" type="ORF">GCM10010470_01450</name>
</gene>
<reference evidence="5 6" key="1">
    <citation type="journal article" date="2019" name="Int. J. Syst. Evol. Microbiol.">
        <title>The Global Catalogue of Microorganisms (GCM) 10K type strain sequencing project: providing services to taxonomists for standard genome sequencing and annotation.</title>
        <authorList>
            <consortium name="The Broad Institute Genomics Platform"/>
            <consortium name="The Broad Institute Genome Sequencing Center for Infectious Disease"/>
            <person name="Wu L."/>
            <person name="Ma J."/>
        </authorList>
    </citation>
    <scope>NUCLEOTIDE SEQUENCE [LARGE SCALE GENOMIC DNA]</scope>
    <source>
        <strain evidence="5 6">JCM 9383</strain>
    </source>
</reference>
<protein>
    <recommendedName>
        <fullName evidence="7">DUF3893 domain-containing protein</fullName>
    </recommendedName>
</protein>
<accession>A0ABN3V096</accession>
<dbReference type="EMBL" id="BAAAUX010000001">
    <property type="protein sequence ID" value="GAA2773462.1"/>
    <property type="molecule type" value="Genomic_DNA"/>
</dbReference>
<feature type="compositionally biased region" description="Basic and acidic residues" evidence="1">
    <location>
        <begin position="387"/>
        <end position="397"/>
    </location>
</feature>
<dbReference type="Pfam" id="PF13111">
    <property type="entry name" value="pPIWI_RE_X"/>
    <property type="match status" value="1"/>
</dbReference>
<organism evidence="5 6">
    <name type="scientific">Saccharopolyspora taberi</name>
    <dbReference type="NCBI Taxonomy" id="60895"/>
    <lineage>
        <taxon>Bacteria</taxon>
        <taxon>Bacillati</taxon>
        <taxon>Actinomycetota</taxon>
        <taxon>Actinomycetes</taxon>
        <taxon>Pseudonocardiales</taxon>
        <taxon>Pseudonocardiaceae</taxon>
        <taxon>Saccharopolyspora</taxon>
    </lineage>
</organism>
<name>A0ABN3V096_9PSEU</name>
<evidence type="ECO:0000313" key="6">
    <source>
        <dbReference type="Proteomes" id="UP001500979"/>
    </source>
</evidence>
<feature type="domain" description="pPIWI-RE RNaseH" evidence="2">
    <location>
        <begin position="587"/>
        <end position="869"/>
    </location>
</feature>